<name>X1N8S2_9ZZZZ</name>
<organism evidence="1">
    <name type="scientific">marine sediment metagenome</name>
    <dbReference type="NCBI Taxonomy" id="412755"/>
    <lineage>
        <taxon>unclassified sequences</taxon>
        <taxon>metagenomes</taxon>
        <taxon>ecological metagenomes</taxon>
    </lineage>
</organism>
<protein>
    <submittedName>
        <fullName evidence="1">Uncharacterized protein</fullName>
    </submittedName>
</protein>
<dbReference type="AlphaFoldDB" id="X1N8S2"/>
<gene>
    <name evidence="1" type="ORF">S06H3_46318</name>
</gene>
<reference evidence="1" key="1">
    <citation type="journal article" date="2014" name="Front. Microbiol.">
        <title>High frequency of phylogenetically diverse reductive dehalogenase-homologous genes in deep subseafloor sedimentary metagenomes.</title>
        <authorList>
            <person name="Kawai M."/>
            <person name="Futagami T."/>
            <person name="Toyoda A."/>
            <person name="Takaki Y."/>
            <person name="Nishi S."/>
            <person name="Hori S."/>
            <person name="Arai W."/>
            <person name="Tsubouchi T."/>
            <person name="Morono Y."/>
            <person name="Uchiyama I."/>
            <person name="Ito T."/>
            <person name="Fujiyama A."/>
            <person name="Inagaki F."/>
            <person name="Takami H."/>
        </authorList>
    </citation>
    <scope>NUCLEOTIDE SEQUENCE</scope>
    <source>
        <strain evidence="1">Expedition CK06-06</strain>
    </source>
</reference>
<sequence>MPVEFAAGTAPNDESQNELEPYQVVAEKAAAYIVAGYNSEPRQTPMQTAAILDAVLPLPEPLRPGLTEYKGVLGAIAKINYAAQVETSPEDVEGFVSYFGSVFDVFISTSSEKLKQVFMDAGAQEPSPENREQAEI</sequence>
<dbReference type="EMBL" id="BARV01029003">
    <property type="protein sequence ID" value="GAI39988.1"/>
    <property type="molecule type" value="Genomic_DNA"/>
</dbReference>
<comment type="caution">
    <text evidence="1">The sequence shown here is derived from an EMBL/GenBank/DDBJ whole genome shotgun (WGS) entry which is preliminary data.</text>
</comment>
<accession>X1N8S2</accession>
<evidence type="ECO:0000313" key="1">
    <source>
        <dbReference type="EMBL" id="GAI39988.1"/>
    </source>
</evidence>
<proteinExistence type="predicted"/>